<proteinExistence type="predicted"/>
<dbReference type="RefSeq" id="WP_378419373.1">
    <property type="nucleotide sequence ID" value="NZ_JBHSFO010000012.1"/>
</dbReference>
<dbReference type="NCBIfam" id="TIGR03544">
    <property type="entry name" value="DivI1A_domain"/>
    <property type="match status" value="1"/>
</dbReference>
<dbReference type="InterPro" id="IPR019933">
    <property type="entry name" value="DivIVA_domain"/>
</dbReference>
<evidence type="ECO:0000313" key="2">
    <source>
        <dbReference type="EMBL" id="MFC4605642.1"/>
    </source>
</evidence>
<keyword evidence="3" id="KW-1185">Reference proteome</keyword>
<feature type="region of interest" description="Disordered" evidence="1">
    <location>
        <begin position="90"/>
        <end position="134"/>
    </location>
</feature>
<dbReference type="Proteomes" id="UP001595914">
    <property type="component" value="Unassembled WGS sequence"/>
</dbReference>
<sequence length="134" mass="14211">MFTVLLYLLVMALVGGVLFLVASTVFGRGEEMAPLPPGTTVTALPARNLVGADVQALRFQQTARGYKMSEVDWALERLAAEIDALRDELAAVREESEPPGEAPSTEPAAAEPLPQEPSPAEAPSAEPSTPETRP</sequence>
<name>A0ABV9FVK7_9NOCA</name>
<dbReference type="EMBL" id="JBHSFO010000012">
    <property type="protein sequence ID" value="MFC4605642.1"/>
    <property type="molecule type" value="Genomic_DNA"/>
</dbReference>
<accession>A0ABV9FVK7</accession>
<dbReference type="Gene3D" id="6.10.250.660">
    <property type="match status" value="1"/>
</dbReference>
<organism evidence="2 3">
    <name type="scientific">Rhodococcus kronopolitis</name>
    <dbReference type="NCBI Taxonomy" id="1460226"/>
    <lineage>
        <taxon>Bacteria</taxon>
        <taxon>Bacillati</taxon>
        <taxon>Actinomycetota</taxon>
        <taxon>Actinomycetes</taxon>
        <taxon>Mycobacteriales</taxon>
        <taxon>Nocardiaceae</taxon>
        <taxon>Rhodococcus</taxon>
    </lineage>
</organism>
<evidence type="ECO:0000256" key="1">
    <source>
        <dbReference type="SAM" id="MobiDB-lite"/>
    </source>
</evidence>
<feature type="compositionally biased region" description="Low complexity" evidence="1">
    <location>
        <begin position="102"/>
        <end position="134"/>
    </location>
</feature>
<evidence type="ECO:0000313" key="3">
    <source>
        <dbReference type="Proteomes" id="UP001595914"/>
    </source>
</evidence>
<reference evidence="3" key="1">
    <citation type="journal article" date="2019" name="Int. J. Syst. Evol. Microbiol.">
        <title>The Global Catalogue of Microorganisms (GCM) 10K type strain sequencing project: providing services to taxonomists for standard genome sequencing and annotation.</title>
        <authorList>
            <consortium name="The Broad Institute Genomics Platform"/>
            <consortium name="The Broad Institute Genome Sequencing Center for Infectious Disease"/>
            <person name="Wu L."/>
            <person name="Ma J."/>
        </authorList>
    </citation>
    <scope>NUCLEOTIDE SEQUENCE [LARGE SCALE GENOMIC DNA]</scope>
    <source>
        <strain evidence="3">CCUG 54520</strain>
    </source>
</reference>
<protein>
    <submittedName>
        <fullName evidence="2">DivIVA domain-containing protein</fullName>
    </submittedName>
</protein>
<gene>
    <name evidence="2" type="ORF">ACFO6S_18230</name>
</gene>
<comment type="caution">
    <text evidence="2">The sequence shown here is derived from an EMBL/GenBank/DDBJ whole genome shotgun (WGS) entry which is preliminary data.</text>
</comment>